<dbReference type="InterPro" id="IPR011249">
    <property type="entry name" value="Metalloenz_LuxS/M16"/>
</dbReference>
<dbReference type="OrthoDB" id="9811314at2"/>
<evidence type="ECO:0000259" key="1">
    <source>
        <dbReference type="Pfam" id="PF00675"/>
    </source>
</evidence>
<sequence>MTIETKKQKTAKSIALVFSFVIIPLLLLFLALRPAAAATPKYYTDLKFSPPPAIKLPAYTRFKLANGMLVYLVEDHELPLINGTALIRTGDRLEPAEKVGLAELVGTVMRSGGTQTRTADTINEFLEQRAASVEASIDEDSGNAGFDTLTEDLPEVFSLFAETLKQPAFPTDKLNLAKTQQRGGIARRNDEPDSIADREFRKLVYGDKSPYARYVEYATLTSIARDDLVQFHQQYFYPNNILLGIVGDFETKAMRKLVEKTFGDWKPSEAKPAALPTVAQAKQGGIFFVNQPQLTQSNVQIGHLGGQVNSPDYPALSVMNEVLNGFGGRLFNEVRSRQGLAYSVYAYWGPQYDYPGLFVAGGQTRSDATVPFIKSVRTEIETIRKAPIAPAELAFAKDSVLNSFIFNFQQPNQTLSRLLRYEYFGYPNDFIFRYQKGVAATTIADVQRVAKTYLKPENIVTLVVGNQATIKPSLDTLGQPVTAIDITIPGSDKPGTSKPESSKP</sequence>
<dbReference type="InterPro" id="IPR050361">
    <property type="entry name" value="MPP/UQCRC_Complex"/>
</dbReference>
<reference evidence="4" key="1">
    <citation type="submission" date="2018-02" db="EMBL/GenBank/DDBJ databases">
        <authorList>
            <person name="Moore K."/>
            <person name="Momper L."/>
        </authorList>
    </citation>
    <scope>NUCLEOTIDE SEQUENCE [LARGE SCALE GENOMIC DNA]</scope>
    <source>
        <strain evidence="4">ULC18</strain>
    </source>
</reference>
<dbReference type="Pfam" id="PF00675">
    <property type="entry name" value="Peptidase_M16"/>
    <property type="match status" value="1"/>
</dbReference>
<reference evidence="3 4" key="2">
    <citation type="submission" date="2018-03" db="EMBL/GenBank/DDBJ databases">
        <title>The ancient ancestry and fast evolution of plastids.</title>
        <authorList>
            <person name="Moore K.R."/>
            <person name="Magnabosco C."/>
            <person name="Momper L."/>
            <person name="Gold D.A."/>
            <person name="Bosak T."/>
            <person name="Fournier G.P."/>
        </authorList>
    </citation>
    <scope>NUCLEOTIDE SEQUENCE [LARGE SCALE GENOMIC DNA]</scope>
    <source>
        <strain evidence="3 4">ULC18</strain>
    </source>
</reference>
<dbReference type="SUPFAM" id="SSF63411">
    <property type="entry name" value="LuxS/MPP-like metallohydrolase"/>
    <property type="match status" value="2"/>
</dbReference>
<dbReference type="Pfam" id="PF05193">
    <property type="entry name" value="Peptidase_M16_C"/>
    <property type="match status" value="1"/>
</dbReference>
<keyword evidence="4" id="KW-1185">Reference proteome</keyword>
<dbReference type="PANTHER" id="PTHR11851:SF225">
    <property type="entry name" value="NON-PEPTIDASE HOMOLOG YMXG"/>
    <property type="match status" value="1"/>
</dbReference>
<dbReference type="PANTHER" id="PTHR11851">
    <property type="entry name" value="METALLOPROTEASE"/>
    <property type="match status" value="1"/>
</dbReference>
<dbReference type="Gene3D" id="3.30.830.10">
    <property type="entry name" value="Metalloenzyme, LuxS/M16 peptidase-like"/>
    <property type="match status" value="2"/>
</dbReference>
<evidence type="ECO:0000259" key="2">
    <source>
        <dbReference type="Pfam" id="PF05193"/>
    </source>
</evidence>
<dbReference type="RefSeq" id="WP_106257541.1">
    <property type="nucleotide sequence ID" value="NZ_CAWNSW010000129.1"/>
</dbReference>
<name>A0A2T1E3D5_9CYAN</name>
<evidence type="ECO:0000313" key="3">
    <source>
        <dbReference type="EMBL" id="PSB27240.1"/>
    </source>
</evidence>
<dbReference type="InterPro" id="IPR011765">
    <property type="entry name" value="Pept_M16_N"/>
</dbReference>
<gene>
    <name evidence="3" type="ORF">C7B82_17390</name>
</gene>
<dbReference type="EMBL" id="PVWK01000097">
    <property type="protein sequence ID" value="PSB27240.1"/>
    <property type="molecule type" value="Genomic_DNA"/>
</dbReference>
<dbReference type="InterPro" id="IPR007863">
    <property type="entry name" value="Peptidase_M16_C"/>
</dbReference>
<evidence type="ECO:0000313" key="4">
    <source>
        <dbReference type="Proteomes" id="UP000239576"/>
    </source>
</evidence>
<proteinExistence type="predicted"/>
<feature type="domain" description="Peptidase M16 C-terminal" evidence="2">
    <location>
        <begin position="223"/>
        <end position="398"/>
    </location>
</feature>
<feature type="domain" description="Peptidase M16 N-terminal" evidence="1">
    <location>
        <begin position="87"/>
        <end position="193"/>
    </location>
</feature>
<dbReference type="GO" id="GO:0046872">
    <property type="term" value="F:metal ion binding"/>
    <property type="evidence" value="ECO:0007669"/>
    <property type="project" value="InterPro"/>
</dbReference>
<organism evidence="3 4">
    <name type="scientific">Stenomitos frigidus ULC18</name>
    <dbReference type="NCBI Taxonomy" id="2107698"/>
    <lineage>
        <taxon>Bacteria</taxon>
        <taxon>Bacillati</taxon>
        <taxon>Cyanobacteriota</taxon>
        <taxon>Cyanophyceae</taxon>
        <taxon>Leptolyngbyales</taxon>
        <taxon>Leptolyngbyaceae</taxon>
        <taxon>Stenomitos</taxon>
    </lineage>
</organism>
<dbReference type="AlphaFoldDB" id="A0A2T1E3D5"/>
<protein>
    <submittedName>
        <fullName evidence="3">Peptidase M16</fullName>
    </submittedName>
</protein>
<comment type="caution">
    <text evidence="3">The sequence shown here is derived from an EMBL/GenBank/DDBJ whole genome shotgun (WGS) entry which is preliminary data.</text>
</comment>
<accession>A0A2T1E3D5</accession>
<dbReference type="Proteomes" id="UP000239576">
    <property type="component" value="Unassembled WGS sequence"/>
</dbReference>